<dbReference type="GO" id="GO:0009505">
    <property type="term" value="C:plant-type cell wall"/>
    <property type="evidence" value="ECO:0007669"/>
    <property type="project" value="TreeGrafter"/>
</dbReference>
<keyword evidence="4 11" id="KW-0732">Signal</keyword>
<reference evidence="12" key="1">
    <citation type="journal article" date="2022" name="Front. Genet.">
        <title>Chromosome-Scale Assembly of the Dendrobium nobile Genome Provides Insights Into the Molecular Mechanism of the Biosynthesis of the Medicinal Active Ingredient of Dendrobium.</title>
        <authorList>
            <person name="Xu Q."/>
            <person name="Niu S.-C."/>
            <person name="Li K.-L."/>
            <person name="Zheng P.-J."/>
            <person name="Zhang X.-J."/>
            <person name="Jia Y."/>
            <person name="Liu Y."/>
            <person name="Niu Y.-X."/>
            <person name="Yu L.-H."/>
            <person name="Chen D.-F."/>
            <person name="Zhang G.-Q."/>
        </authorList>
    </citation>
    <scope>NUCLEOTIDE SEQUENCE</scope>
    <source>
        <tissue evidence="12">Leaf</tissue>
    </source>
</reference>
<protein>
    <recommendedName>
        <fullName evidence="14">Heparanase-like protein 1</fullName>
    </recommendedName>
</protein>
<dbReference type="Pfam" id="PF03662">
    <property type="entry name" value="Glyco_hydro_79n"/>
    <property type="match status" value="1"/>
</dbReference>
<dbReference type="GO" id="GO:0004566">
    <property type="term" value="F:beta-glucuronidase activity"/>
    <property type="evidence" value="ECO:0007669"/>
    <property type="project" value="TreeGrafter"/>
</dbReference>
<dbReference type="InterPro" id="IPR005199">
    <property type="entry name" value="Glyco_hydro_79"/>
</dbReference>
<evidence type="ECO:0000256" key="10">
    <source>
        <dbReference type="ARBA" id="ARBA00055929"/>
    </source>
</evidence>
<dbReference type="EMBL" id="JAGYWB010000018">
    <property type="protein sequence ID" value="KAI0493252.1"/>
    <property type="molecule type" value="Genomic_DNA"/>
</dbReference>
<dbReference type="InterPro" id="IPR017853">
    <property type="entry name" value="GH"/>
</dbReference>
<comment type="similarity">
    <text evidence="2">Belongs to the glycosyl hydrolase 79 family.</text>
</comment>
<evidence type="ECO:0000256" key="5">
    <source>
        <dbReference type="ARBA" id="ARBA00022801"/>
    </source>
</evidence>
<keyword evidence="8" id="KW-0458">Lysosome</keyword>
<evidence type="ECO:0000256" key="3">
    <source>
        <dbReference type="ARBA" id="ARBA00022525"/>
    </source>
</evidence>
<name>A0A8T3ABT7_DENNO</name>
<keyword evidence="3" id="KW-0964">Secreted</keyword>
<dbReference type="AlphaFoldDB" id="A0A8T3ABT7"/>
<evidence type="ECO:0000313" key="13">
    <source>
        <dbReference type="Proteomes" id="UP000829196"/>
    </source>
</evidence>
<evidence type="ECO:0000256" key="2">
    <source>
        <dbReference type="ARBA" id="ARBA00009800"/>
    </source>
</evidence>
<keyword evidence="5" id="KW-0378">Hydrolase</keyword>
<sequence>MEQKLGMSVWILLLLFLWSFPGNAAQPHIDRTIKVRGDVIVATTNDNYICATLDWWPAEKCNYNQCPWGESSVLNLDINHPFLASAIKAFNRLRIRIGGSLQDRVVYGMPNLGYPCLPFVKMVDGLFGFSKGCLSLKRWDELNTLFQQTGAVVTFGLNALRGRHNIRHGVWGGAWNLTNARDFIGYTISKRFPVDSWEFGNELSGQGIGACVDAEVYGQDLIGLKAVLDELYHNSTSKPLLLAPGGFFDKQWYTQLLQTSGPGVVDGITHHIYNLGRGNDPHLPNKILDPQYLSRVSDTYRDLQQIIQRHGPWVSAWVGEAGGAYNSGGHLVSNTFLNSFWYLDQLGMASKFNTKTYCRQSLVGGNYGLLDTETFIPNPDYYSALLWHRLMGKVVLSVDNNGSSFLRAYAHCAKEKAGLSLVLINLNNTEFRITVQKVMKNKMNEDYETKNNGSPSDGLKKMASWIGMKAPSSSIKREEYHLTAKDGNHRSRTMLLNGRTLELSEDGQIPDLVPSYVYGNSPIIVAPLSIVFVVIPNFDAEACS</sequence>
<feature type="signal peptide" evidence="11">
    <location>
        <begin position="1"/>
        <end position="25"/>
    </location>
</feature>
<evidence type="ECO:0000313" key="12">
    <source>
        <dbReference type="EMBL" id="KAI0493252.1"/>
    </source>
</evidence>
<evidence type="ECO:0000256" key="8">
    <source>
        <dbReference type="ARBA" id="ARBA00023228"/>
    </source>
</evidence>
<dbReference type="GO" id="GO:0005765">
    <property type="term" value="C:lysosomal membrane"/>
    <property type="evidence" value="ECO:0007669"/>
    <property type="project" value="UniProtKB-SubCell"/>
</dbReference>
<comment type="function">
    <text evidence="10">Endoglycosidase which is a cell surface and extracellular matrix-degrading enzyme. Cleaves heparan sulfate proteoglycans (HSPGs) into heparan sulfate side chains and core proteoglycans.</text>
</comment>
<evidence type="ECO:0000256" key="9">
    <source>
        <dbReference type="ARBA" id="ARBA00023765"/>
    </source>
</evidence>
<dbReference type="PANTHER" id="PTHR14363:SF21">
    <property type="entry name" value="HEPARANASE-LIKE PROTEIN 1"/>
    <property type="match status" value="1"/>
</dbReference>
<keyword evidence="7" id="KW-0325">Glycoprotein</keyword>
<evidence type="ECO:0000256" key="1">
    <source>
        <dbReference type="ARBA" id="ARBA00004613"/>
    </source>
</evidence>
<dbReference type="PANTHER" id="PTHR14363">
    <property type="entry name" value="HEPARANASE-RELATED"/>
    <property type="match status" value="1"/>
</dbReference>
<evidence type="ECO:0000256" key="7">
    <source>
        <dbReference type="ARBA" id="ARBA00023180"/>
    </source>
</evidence>
<evidence type="ECO:0000256" key="6">
    <source>
        <dbReference type="ARBA" id="ARBA00023136"/>
    </source>
</evidence>
<gene>
    <name evidence="12" type="ORF">KFK09_027528</name>
</gene>
<dbReference type="FunFam" id="3.20.20.80:FF:000023">
    <property type="entry name" value="heparanase-like protein 3"/>
    <property type="match status" value="1"/>
</dbReference>
<comment type="subcellular location">
    <subcellularLocation>
        <location evidence="9">Lysosome membrane</location>
        <topology evidence="9">Peripheral membrane protein</topology>
    </subcellularLocation>
    <subcellularLocation>
        <location evidence="1">Secreted</location>
    </subcellularLocation>
</comment>
<keyword evidence="6" id="KW-0472">Membrane</keyword>
<accession>A0A8T3ABT7</accession>
<dbReference type="GO" id="GO:0005576">
    <property type="term" value="C:extracellular region"/>
    <property type="evidence" value="ECO:0007669"/>
    <property type="project" value="UniProtKB-SubCell"/>
</dbReference>
<dbReference type="SMR" id="A0A8T3ABT7"/>
<evidence type="ECO:0000256" key="4">
    <source>
        <dbReference type="ARBA" id="ARBA00022729"/>
    </source>
</evidence>
<comment type="caution">
    <text evidence="12">The sequence shown here is derived from an EMBL/GenBank/DDBJ whole genome shotgun (WGS) entry which is preliminary data.</text>
</comment>
<feature type="chain" id="PRO_5035849398" description="Heparanase-like protein 1" evidence="11">
    <location>
        <begin position="26"/>
        <end position="544"/>
    </location>
</feature>
<organism evidence="12 13">
    <name type="scientific">Dendrobium nobile</name>
    <name type="common">Orchid</name>
    <dbReference type="NCBI Taxonomy" id="94219"/>
    <lineage>
        <taxon>Eukaryota</taxon>
        <taxon>Viridiplantae</taxon>
        <taxon>Streptophyta</taxon>
        <taxon>Embryophyta</taxon>
        <taxon>Tracheophyta</taxon>
        <taxon>Spermatophyta</taxon>
        <taxon>Magnoliopsida</taxon>
        <taxon>Liliopsida</taxon>
        <taxon>Asparagales</taxon>
        <taxon>Orchidaceae</taxon>
        <taxon>Epidendroideae</taxon>
        <taxon>Malaxideae</taxon>
        <taxon>Dendrobiinae</taxon>
        <taxon>Dendrobium</taxon>
    </lineage>
</organism>
<keyword evidence="13" id="KW-1185">Reference proteome</keyword>
<dbReference type="OrthoDB" id="726732at2759"/>
<dbReference type="SUPFAM" id="SSF51445">
    <property type="entry name" value="(Trans)glycosidases"/>
    <property type="match status" value="1"/>
</dbReference>
<dbReference type="Gene3D" id="3.20.20.80">
    <property type="entry name" value="Glycosidases"/>
    <property type="match status" value="1"/>
</dbReference>
<dbReference type="Proteomes" id="UP000829196">
    <property type="component" value="Unassembled WGS sequence"/>
</dbReference>
<proteinExistence type="inferred from homology"/>
<evidence type="ECO:0008006" key="14">
    <source>
        <dbReference type="Google" id="ProtNLM"/>
    </source>
</evidence>
<evidence type="ECO:0000256" key="11">
    <source>
        <dbReference type="SAM" id="SignalP"/>
    </source>
</evidence>